<dbReference type="RefSeq" id="WP_131310694.1">
    <property type="nucleotide sequence ID" value="NZ_SJFN01000026.1"/>
</dbReference>
<evidence type="ECO:0000259" key="1">
    <source>
        <dbReference type="Pfam" id="PF02036"/>
    </source>
</evidence>
<name>A0A4Q9VJA9_9HYPH</name>
<keyword evidence="3" id="KW-1185">Reference proteome</keyword>
<accession>A0A4Q9VJA9</accession>
<dbReference type="OrthoDB" id="9809312at2"/>
<dbReference type="InterPro" id="IPR003033">
    <property type="entry name" value="SCP2_sterol-bd_dom"/>
</dbReference>
<organism evidence="2 3">
    <name type="scientific">Siculibacillus lacustris</name>
    <dbReference type="NCBI Taxonomy" id="1549641"/>
    <lineage>
        <taxon>Bacteria</taxon>
        <taxon>Pseudomonadati</taxon>
        <taxon>Pseudomonadota</taxon>
        <taxon>Alphaproteobacteria</taxon>
        <taxon>Hyphomicrobiales</taxon>
        <taxon>Ancalomicrobiaceae</taxon>
        <taxon>Siculibacillus</taxon>
    </lineage>
</organism>
<dbReference type="Pfam" id="PF02036">
    <property type="entry name" value="SCP2"/>
    <property type="match status" value="1"/>
</dbReference>
<dbReference type="AlphaFoldDB" id="A0A4Q9VJA9"/>
<feature type="domain" description="SCP2" evidence="1">
    <location>
        <begin position="6"/>
        <end position="98"/>
    </location>
</feature>
<dbReference type="Gene3D" id="3.30.1050.10">
    <property type="entry name" value="SCP2 sterol-binding domain"/>
    <property type="match status" value="1"/>
</dbReference>
<proteinExistence type="predicted"/>
<evidence type="ECO:0000313" key="3">
    <source>
        <dbReference type="Proteomes" id="UP000292781"/>
    </source>
</evidence>
<reference evidence="2 3" key="1">
    <citation type="submission" date="2019-02" db="EMBL/GenBank/DDBJ databases">
        <title>Siculibacillus lacustris gen. nov., sp. nov., a new rosette-forming bacterium isolated from a freshwater crater lake (Lake St. Ana, Romania).</title>
        <authorList>
            <person name="Felfoldi T."/>
            <person name="Marton Z."/>
            <person name="Szabo A."/>
            <person name="Mentes A."/>
            <person name="Boka K."/>
            <person name="Marialigeti K."/>
            <person name="Mathe I."/>
            <person name="Koncz M."/>
            <person name="Schumann P."/>
            <person name="Toth E."/>
        </authorList>
    </citation>
    <scope>NUCLEOTIDE SEQUENCE [LARGE SCALE GENOMIC DNA]</scope>
    <source>
        <strain evidence="2 3">SA-279</strain>
    </source>
</reference>
<dbReference type="Proteomes" id="UP000292781">
    <property type="component" value="Unassembled WGS sequence"/>
</dbReference>
<protein>
    <submittedName>
        <fullName evidence="2">SCP2 sterol-binding domain-containing protein</fullName>
    </submittedName>
</protein>
<sequence length="100" mass="10578">MDADDLEDRLQATLPALDKLRAVVRFDLGSDGSTTVDARESPARFTTDEDVAPDCTIKISSDNLAKLLDGKLDPMLGYTLGKIKVVGSLGVAMKLIGAIG</sequence>
<dbReference type="InterPro" id="IPR036527">
    <property type="entry name" value="SCP2_sterol-bd_dom_sf"/>
</dbReference>
<comment type="caution">
    <text evidence="2">The sequence shown here is derived from an EMBL/GenBank/DDBJ whole genome shotgun (WGS) entry which is preliminary data.</text>
</comment>
<evidence type="ECO:0000313" key="2">
    <source>
        <dbReference type="EMBL" id="TBW35383.1"/>
    </source>
</evidence>
<dbReference type="EMBL" id="SJFN01000026">
    <property type="protein sequence ID" value="TBW35383.1"/>
    <property type="molecule type" value="Genomic_DNA"/>
</dbReference>
<gene>
    <name evidence="2" type="ORF">EYW49_16325</name>
</gene>
<dbReference type="SUPFAM" id="SSF55718">
    <property type="entry name" value="SCP-like"/>
    <property type="match status" value="1"/>
</dbReference>